<comment type="caution">
    <text evidence="13">The sequence shown here is derived from an EMBL/GenBank/DDBJ whole genome shotgun (WGS) entry which is preliminary data.</text>
</comment>
<evidence type="ECO:0000256" key="1">
    <source>
        <dbReference type="ARBA" id="ARBA00006485"/>
    </source>
</evidence>
<dbReference type="GO" id="GO:0000307">
    <property type="term" value="C:cyclin-dependent protein kinase holoenzyme complex"/>
    <property type="evidence" value="ECO:0007669"/>
    <property type="project" value="TreeGrafter"/>
</dbReference>
<dbReference type="InterPro" id="IPR011009">
    <property type="entry name" value="Kinase-like_dom_sf"/>
</dbReference>
<evidence type="ECO:0000256" key="7">
    <source>
        <dbReference type="ARBA" id="ARBA00022777"/>
    </source>
</evidence>
<comment type="catalytic activity">
    <reaction evidence="9">
        <text>L-threonyl-[protein] + ATP = O-phospho-L-threonyl-[protein] + ADP + H(+)</text>
        <dbReference type="Rhea" id="RHEA:46608"/>
        <dbReference type="Rhea" id="RHEA-COMP:11060"/>
        <dbReference type="Rhea" id="RHEA-COMP:11605"/>
        <dbReference type="ChEBI" id="CHEBI:15378"/>
        <dbReference type="ChEBI" id="CHEBI:30013"/>
        <dbReference type="ChEBI" id="CHEBI:30616"/>
        <dbReference type="ChEBI" id="CHEBI:61977"/>
        <dbReference type="ChEBI" id="CHEBI:456216"/>
        <dbReference type="EC" id="2.7.11.22"/>
    </reaction>
</comment>
<dbReference type="FunFam" id="1.10.510.10:FF:000574">
    <property type="entry name" value="Cell division related protein kinase 2"/>
    <property type="match status" value="1"/>
</dbReference>
<protein>
    <recommendedName>
        <fullName evidence="2">cyclin-dependent kinase</fullName>
        <ecNumber evidence="2">2.7.11.22</ecNumber>
    </recommendedName>
</protein>
<dbReference type="PANTHER" id="PTHR24056:SF548">
    <property type="entry name" value="CYCLIN-DEPENDENT KINASE A-1"/>
    <property type="match status" value="1"/>
</dbReference>
<dbReference type="FunFam" id="3.30.200.20:FF:000927">
    <property type="entry name" value="Cyclin-dependent kinase 2"/>
    <property type="match status" value="1"/>
</dbReference>
<dbReference type="PROSITE" id="PS50011">
    <property type="entry name" value="PROTEIN_KINASE_DOM"/>
    <property type="match status" value="1"/>
</dbReference>
<dbReference type="Gene3D" id="1.10.510.10">
    <property type="entry name" value="Transferase(Phosphotransferase) domain 1"/>
    <property type="match status" value="1"/>
</dbReference>
<dbReference type="SUPFAM" id="SSF56112">
    <property type="entry name" value="Protein kinase-like (PK-like)"/>
    <property type="match status" value="1"/>
</dbReference>
<evidence type="ECO:0000256" key="6">
    <source>
        <dbReference type="ARBA" id="ARBA00022741"/>
    </source>
</evidence>
<comment type="catalytic activity">
    <reaction evidence="10">
        <text>L-seryl-[protein] + ATP = O-phospho-L-seryl-[protein] + ADP + H(+)</text>
        <dbReference type="Rhea" id="RHEA:17989"/>
        <dbReference type="Rhea" id="RHEA-COMP:9863"/>
        <dbReference type="Rhea" id="RHEA-COMP:11604"/>
        <dbReference type="ChEBI" id="CHEBI:15378"/>
        <dbReference type="ChEBI" id="CHEBI:29999"/>
        <dbReference type="ChEBI" id="CHEBI:30616"/>
        <dbReference type="ChEBI" id="CHEBI:83421"/>
        <dbReference type="ChEBI" id="CHEBI:456216"/>
        <dbReference type="EC" id="2.7.11.22"/>
    </reaction>
</comment>
<evidence type="ECO:0000313" key="14">
    <source>
        <dbReference type="Proteomes" id="UP001489004"/>
    </source>
</evidence>
<dbReference type="GO" id="GO:0010389">
    <property type="term" value="P:regulation of G2/M transition of mitotic cell cycle"/>
    <property type="evidence" value="ECO:0007669"/>
    <property type="project" value="TreeGrafter"/>
</dbReference>
<organism evidence="13 14">
    <name type="scientific">[Myrmecia] bisecta</name>
    <dbReference type="NCBI Taxonomy" id="41462"/>
    <lineage>
        <taxon>Eukaryota</taxon>
        <taxon>Viridiplantae</taxon>
        <taxon>Chlorophyta</taxon>
        <taxon>core chlorophytes</taxon>
        <taxon>Trebouxiophyceae</taxon>
        <taxon>Trebouxiales</taxon>
        <taxon>Trebouxiaceae</taxon>
        <taxon>Myrmecia</taxon>
    </lineage>
</organism>
<keyword evidence="8" id="KW-0067">ATP-binding</keyword>
<evidence type="ECO:0000256" key="5">
    <source>
        <dbReference type="ARBA" id="ARBA00022679"/>
    </source>
</evidence>
<dbReference type="PROSITE" id="PS00108">
    <property type="entry name" value="PROTEIN_KINASE_ST"/>
    <property type="match status" value="1"/>
</dbReference>
<dbReference type="GO" id="GO:0005634">
    <property type="term" value="C:nucleus"/>
    <property type="evidence" value="ECO:0007669"/>
    <property type="project" value="TreeGrafter"/>
</dbReference>
<dbReference type="InterPro" id="IPR000719">
    <property type="entry name" value="Prot_kinase_dom"/>
</dbReference>
<comment type="similarity">
    <text evidence="1">Belongs to the protein kinase superfamily. CMGC Ser/Thr protein kinase family. CDC2/CDKX subfamily.</text>
</comment>
<evidence type="ECO:0000256" key="2">
    <source>
        <dbReference type="ARBA" id="ARBA00012425"/>
    </source>
</evidence>
<keyword evidence="5" id="KW-0808">Transferase</keyword>
<feature type="domain" description="Protein kinase" evidence="12">
    <location>
        <begin position="88"/>
        <end position="370"/>
    </location>
</feature>
<dbReference type="InterPro" id="IPR008271">
    <property type="entry name" value="Ser/Thr_kinase_AS"/>
</dbReference>
<feature type="region of interest" description="Disordered" evidence="11">
    <location>
        <begin position="407"/>
        <end position="435"/>
    </location>
</feature>
<dbReference type="EC" id="2.7.11.22" evidence="2"/>
<dbReference type="GO" id="GO:0051445">
    <property type="term" value="P:regulation of meiotic cell cycle"/>
    <property type="evidence" value="ECO:0007669"/>
    <property type="project" value="TreeGrafter"/>
</dbReference>
<dbReference type="GO" id="GO:0007165">
    <property type="term" value="P:signal transduction"/>
    <property type="evidence" value="ECO:0007669"/>
    <property type="project" value="TreeGrafter"/>
</dbReference>
<dbReference type="AlphaFoldDB" id="A0AAW1R4S8"/>
<dbReference type="Gene3D" id="3.30.200.20">
    <property type="entry name" value="Phosphorylase Kinase, domain 1"/>
    <property type="match status" value="1"/>
</dbReference>
<name>A0AAW1R4S8_9CHLO</name>
<keyword evidence="14" id="KW-1185">Reference proteome</keyword>
<dbReference type="GO" id="GO:0005524">
    <property type="term" value="F:ATP binding"/>
    <property type="evidence" value="ECO:0007669"/>
    <property type="project" value="UniProtKB-KW"/>
</dbReference>
<dbReference type="InterPro" id="IPR050108">
    <property type="entry name" value="CDK"/>
</dbReference>
<reference evidence="13 14" key="1">
    <citation type="journal article" date="2024" name="Nat. Commun.">
        <title>Phylogenomics reveals the evolutionary origins of lichenization in chlorophyte algae.</title>
        <authorList>
            <person name="Puginier C."/>
            <person name="Libourel C."/>
            <person name="Otte J."/>
            <person name="Skaloud P."/>
            <person name="Haon M."/>
            <person name="Grisel S."/>
            <person name="Petersen M."/>
            <person name="Berrin J.G."/>
            <person name="Delaux P.M."/>
            <person name="Dal Grande F."/>
            <person name="Keller J."/>
        </authorList>
    </citation>
    <scope>NUCLEOTIDE SEQUENCE [LARGE SCALE GENOMIC DNA]</scope>
    <source>
        <strain evidence="13 14">SAG 2043</strain>
    </source>
</reference>
<evidence type="ECO:0000259" key="12">
    <source>
        <dbReference type="PROSITE" id="PS50011"/>
    </source>
</evidence>
<evidence type="ECO:0000256" key="9">
    <source>
        <dbReference type="ARBA" id="ARBA00047811"/>
    </source>
</evidence>
<keyword evidence="4" id="KW-0597">Phosphoprotein</keyword>
<evidence type="ECO:0000313" key="13">
    <source>
        <dbReference type="EMBL" id="KAK9828503.1"/>
    </source>
</evidence>
<proteinExistence type="inferred from homology"/>
<evidence type="ECO:0000256" key="8">
    <source>
        <dbReference type="ARBA" id="ARBA00022840"/>
    </source>
</evidence>
<gene>
    <name evidence="13" type="ORF">WJX72_000424</name>
</gene>
<dbReference type="PANTHER" id="PTHR24056">
    <property type="entry name" value="CELL DIVISION PROTEIN KINASE"/>
    <property type="match status" value="1"/>
</dbReference>
<evidence type="ECO:0000256" key="11">
    <source>
        <dbReference type="SAM" id="MobiDB-lite"/>
    </source>
</evidence>
<dbReference type="CDD" id="cd07829">
    <property type="entry name" value="STKc_CDK_like"/>
    <property type="match status" value="1"/>
</dbReference>
<dbReference type="SMART" id="SM00220">
    <property type="entry name" value="S_TKc"/>
    <property type="match status" value="1"/>
</dbReference>
<dbReference type="GO" id="GO:0000082">
    <property type="term" value="P:G1/S transition of mitotic cell cycle"/>
    <property type="evidence" value="ECO:0007669"/>
    <property type="project" value="TreeGrafter"/>
</dbReference>
<dbReference type="GO" id="GO:0030332">
    <property type="term" value="F:cyclin binding"/>
    <property type="evidence" value="ECO:0007669"/>
    <property type="project" value="TreeGrafter"/>
</dbReference>
<dbReference type="Pfam" id="PF00069">
    <property type="entry name" value="Pkinase"/>
    <property type="match status" value="1"/>
</dbReference>
<dbReference type="GO" id="GO:0010468">
    <property type="term" value="P:regulation of gene expression"/>
    <property type="evidence" value="ECO:0007669"/>
    <property type="project" value="TreeGrafter"/>
</dbReference>
<accession>A0AAW1R4S8</accession>
<dbReference type="Proteomes" id="UP001489004">
    <property type="component" value="Unassembled WGS sequence"/>
</dbReference>
<dbReference type="GO" id="GO:0005737">
    <property type="term" value="C:cytoplasm"/>
    <property type="evidence" value="ECO:0007669"/>
    <property type="project" value="TreeGrafter"/>
</dbReference>
<keyword evidence="7" id="KW-0418">Kinase</keyword>
<evidence type="ECO:0000256" key="4">
    <source>
        <dbReference type="ARBA" id="ARBA00022553"/>
    </source>
</evidence>
<evidence type="ECO:0000256" key="10">
    <source>
        <dbReference type="ARBA" id="ARBA00048367"/>
    </source>
</evidence>
<keyword evidence="3" id="KW-0723">Serine/threonine-protein kinase</keyword>
<sequence>MAGDGGSGKAVGSTEALSLLLRTVEALITDFSTDVNVVLAPLATAALRETTDDIWLSEVLESFGWQGTCFTRPVDVRCLCSRLKALMFDGLQEKGKGSYAVVYKARDRLTGEVITLKKLRLDREDEGVPGTAIREVSLLKELQHENIVTLKDVLWDSSRLYLIMEYMDMDLKEHMDTNASAADLGNIKYYMYQMLKATAFAHAHRIMHRDLKPQNILVDRHTHRLKVADFGLARCFTPPIRPYTHEVVTLLYRAPEILLSSPLYGMAVDLWSIGCVFAELVTGQPLFMGDSEIGQLFAIFQILGTPNEALWPGVTRIRDWAATFPQWPARDLAEVVPRLDPAGLDLLRQLLRYDPDQRITARKALEHPYFDAVRDPPPASVPSLRQEAMASLEVLAGTLPAHLQQNADLADERESDDPGSSMLDQGASPRADAEQLREHAAVRFACFARPAL</sequence>
<dbReference type="GO" id="GO:0004693">
    <property type="term" value="F:cyclin-dependent protein serine/threonine kinase activity"/>
    <property type="evidence" value="ECO:0007669"/>
    <property type="project" value="UniProtKB-EC"/>
</dbReference>
<keyword evidence="6" id="KW-0547">Nucleotide-binding</keyword>
<dbReference type="EMBL" id="JALJOR010000001">
    <property type="protein sequence ID" value="KAK9828503.1"/>
    <property type="molecule type" value="Genomic_DNA"/>
</dbReference>
<evidence type="ECO:0000256" key="3">
    <source>
        <dbReference type="ARBA" id="ARBA00022527"/>
    </source>
</evidence>